<sequence length="47" mass="5159">MAESLLFSVAESFIGKLASRVLHETSFALGVYDDLQRIKDTSSLIKA</sequence>
<comment type="caution">
    <text evidence="1">The sequence shown here is derived from an EMBL/GenBank/DDBJ whole genome shotgun (WGS) entry which is preliminary data.</text>
</comment>
<accession>A0A392PXQ6</accession>
<feature type="non-terminal residue" evidence="1">
    <location>
        <position position="47"/>
    </location>
</feature>
<proteinExistence type="predicted"/>
<keyword evidence="2" id="KW-1185">Reference proteome</keyword>
<organism evidence="1 2">
    <name type="scientific">Trifolium medium</name>
    <dbReference type="NCBI Taxonomy" id="97028"/>
    <lineage>
        <taxon>Eukaryota</taxon>
        <taxon>Viridiplantae</taxon>
        <taxon>Streptophyta</taxon>
        <taxon>Embryophyta</taxon>
        <taxon>Tracheophyta</taxon>
        <taxon>Spermatophyta</taxon>
        <taxon>Magnoliopsida</taxon>
        <taxon>eudicotyledons</taxon>
        <taxon>Gunneridae</taxon>
        <taxon>Pentapetalae</taxon>
        <taxon>rosids</taxon>
        <taxon>fabids</taxon>
        <taxon>Fabales</taxon>
        <taxon>Fabaceae</taxon>
        <taxon>Papilionoideae</taxon>
        <taxon>50 kb inversion clade</taxon>
        <taxon>NPAAA clade</taxon>
        <taxon>Hologalegina</taxon>
        <taxon>IRL clade</taxon>
        <taxon>Trifolieae</taxon>
        <taxon>Trifolium</taxon>
    </lineage>
</organism>
<evidence type="ECO:0000313" key="1">
    <source>
        <dbReference type="EMBL" id="MCI16841.1"/>
    </source>
</evidence>
<name>A0A392PXQ6_9FABA</name>
<reference evidence="1 2" key="1">
    <citation type="journal article" date="2018" name="Front. Plant Sci.">
        <title>Red Clover (Trifolium pratense) and Zigzag Clover (T. medium) - A Picture of Genomic Similarities and Differences.</title>
        <authorList>
            <person name="Dluhosova J."/>
            <person name="Istvanek J."/>
            <person name="Nedelnik J."/>
            <person name="Repkova J."/>
        </authorList>
    </citation>
    <scope>NUCLEOTIDE SEQUENCE [LARGE SCALE GENOMIC DNA]</scope>
    <source>
        <strain evidence="2">cv. 10/8</strain>
        <tissue evidence="1">Leaf</tissue>
    </source>
</reference>
<protein>
    <submittedName>
        <fullName evidence="1">Disease resistance protein</fullName>
    </submittedName>
</protein>
<dbReference type="Proteomes" id="UP000265520">
    <property type="component" value="Unassembled WGS sequence"/>
</dbReference>
<dbReference type="AlphaFoldDB" id="A0A392PXQ6"/>
<dbReference type="EMBL" id="LXQA010102695">
    <property type="protein sequence ID" value="MCI16841.1"/>
    <property type="molecule type" value="Genomic_DNA"/>
</dbReference>
<evidence type="ECO:0000313" key="2">
    <source>
        <dbReference type="Proteomes" id="UP000265520"/>
    </source>
</evidence>